<keyword evidence="4 6" id="KW-1133">Transmembrane helix</keyword>
<protein>
    <submittedName>
        <fullName evidence="8">MFS transporter</fullName>
    </submittedName>
</protein>
<dbReference type="Pfam" id="PF07690">
    <property type="entry name" value="MFS_1"/>
    <property type="match status" value="1"/>
</dbReference>
<dbReference type="InterPro" id="IPR020846">
    <property type="entry name" value="MFS_dom"/>
</dbReference>
<dbReference type="PROSITE" id="PS50850">
    <property type="entry name" value="MFS"/>
    <property type="match status" value="1"/>
</dbReference>
<evidence type="ECO:0000259" key="7">
    <source>
        <dbReference type="PROSITE" id="PS50850"/>
    </source>
</evidence>
<evidence type="ECO:0000256" key="6">
    <source>
        <dbReference type="SAM" id="Phobius"/>
    </source>
</evidence>
<evidence type="ECO:0000313" key="9">
    <source>
        <dbReference type="Proteomes" id="UP001524547"/>
    </source>
</evidence>
<feature type="transmembrane region" description="Helical" evidence="6">
    <location>
        <begin position="254"/>
        <end position="273"/>
    </location>
</feature>
<accession>A0ABT1W2P4</accession>
<evidence type="ECO:0000256" key="3">
    <source>
        <dbReference type="ARBA" id="ARBA00022692"/>
    </source>
</evidence>
<feature type="domain" description="Major facilitator superfamily (MFS) profile" evidence="7">
    <location>
        <begin position="2"/>
        <end position="394"/>
    </location>
</feature>
<dbReference type="InterPro" id="IPR036259">
    <property type="entry name" value="MFS_trans_sf"/>
</dbReference>
<keyword evidence="2" id="KW-1003">Cell membrane</keyword>
<comment type="caution">
    <text evidence="8">The sequence shown here is derived from an EMBL/GenBank/DDBJ whole genome shotgun (WGS) entry which is preliminary data.</text>
</comment>
<keyword evidence="3 6" id="KW-0812">Transmembrane</keyword>
<feature type="transmembrane region" description="Helical" evidence="6">
    <location>
        <begin position="99"/>
        <end position="119"/>
    </location>
</feature>
<gene>
    <name evidence="8" type="ORF">NFI88_15635</name>
</gene>
<comment type="subcellular location">
    <subcellularLocation>
        <location evidence="1">Cell membrane</location>
        <topology evidence="1">Multi-pass membrane protein</topology>
    </subcellularLocation>
</comment>
<dbReference type="Proteomes" id="UP001524547">
    <property type="component" value="Unassembled WGS sequence"/>
</dbReference>
<dbReference type="SUPFAM" id="SSF103473">
    <property type="entry name" value="MFS general substrate transporter"/>
    <property type="match status" value="1"/>
</dbReference>
<dbReference type="PANTHER" id="PTHR23513:SF11">
    <property type="entry name" value="STAPHYLOFERRIN A TRANSPORTER"/>
    <property type="match status" value="1"/>
</dbReference>
<feature type="transmembrane region" description="Helical" evidence="6">
    <location>
        <begin position="73"/>
        <end position="93"/>
    </location>
</feature>
<feature type="transmembrane region" description="Helical" evidence="6">
    <location>
        <begin position="140"/>
        <end position="169"/>
    </location>
</feature>
<evidence type="ECO:0000256" key="5">
    <source>
        <dbReference type="ARBA" id="ARBA00023136"/>
    </source>
</evidence>
<dbReference type="InterPro" id="IPR022324">
    <property type="entry name" value="Bacilysin_exporter_BacE_put"/>
</dbReference>
<sequence>MMPFGRDFGLFLGGTSLSAIGTAMIPVALSFALLDAGHAAGALGLVLAAQALPTAALLLFGGVLGDRWPRRSIMIRADLLCCAAQGALALLLVRGSTSLAPVVALAALVGVGTAFLQPARGAFVAEIVAPDQLARANGAVGAGAAIAMIVGPALAALIVGAVGAGWAVAIDGASYGASALCLALVSVRGAAAAADGSRGTVMQDMRAGLAAFAGRRWLWLLVGQFGLLNLVAFTPVLVIAPVLFSGSPHGAAHWGWLLSACGVGGLLGAAAIMRWPPRRAGLAIEAAVLLLAAPLLLLAVRAPLPLLLLSGLGYGAGEAVVNVMIGTMIQREIPAHLLSRVFSVVQIAAGVLAPAGYALAGPVSAWLGPDRALLGAGLASLASVGALLCVAEIRGFGLAPADPSDAPRPA</sequence>
<keyword evidence="5 6" id="KW-0472">Membrane</keyword>
<feature type="transmembrane region" description="Helical" evidence="6">
    <location>
        <begin position="306"/>
        <end position="325"/>
    </location>
</feature>
<name>A0ABT1W2P4_9PROT</name>
<dbReference type="RefSeq" id="WP_422921018.1">
    <property type="nucleotide sequence ID" value="NZ_JAMZEJ010000010.1"/>
</dbReference>
<evidence type="ECO:0000256" key="4">
    <source>
        <dbReference type="ARBA" id="ARBA00022989"/>
    </source>
</evidence>
<reference evidence="8 9" key="1">
    <citation type="submission" date="2022-06" db="EMBL/GenBank/DDBJ databases">
        <title>Rhizosaccharibacter gen. nov. sp. nov. KSS12, endophytic bacteria isolated from sugarcane.</title>
        <authorList>
            <person name="Pitiwittayakul N."/>
        </authorList>
    </citation>
    <scope>NUCLEOTIDE SEQUENCE [LARGE SCALE GENOMIC DNA]</scope>
    <source>
        <strain evidence="8 9">KSS12</strain>
    </source>
</reference>
<feature type="transmembrane region" description="Helical" evidence="6">
    <location>
        <begin position="280"/>
        <end position="300"/>
    </location>
</feature>
<proteinExistence type="predicted"/>
<dbReference type="PRINTS" id="PR01988">
    <property type="entry name" value="EXPORTERBACE"/>
</dbReference>
<keyword evidence="9" id="KW-1185">Reference proteome</keyword>
<feature type="transmembrane region" description="Helical" evidence="6">
    <location>
        <begin position="337"/>
        <end position="360"/>
    </location>
</feature>
<dbReference type="PANTHER" id="PTHR23513">
    <property type="entry name" value="INTEGRAL MEMBRANE EFFLUX PROTEIN-RELATED"/>
    <property type="match status" value="1"/>
</dbReference>
<organism evidence="8 9">
    <name type="scientific">Rhizosaccharibacter radicis</name>
    <dbReference type="NCBI Taxonomy" id="2782605"/>
    <lineage>
        <taxon>Bacteria</taxon>
        <taxon>Pseudomonadati</taxon>
        <taxon>Pseudomonadota</taxon>
        <taxon>Alphaproteobacteria</taxon>
        <taxon>Acetobacterales</taxon>
        <taxon>Acetobacteraceae</taxon>
        <taxon>Rhizosaccharibacter</taxon>
    </lineage>
</organism>
<feature type="transmembrane region" description="Helical" evidence="6">
    <location>
        <begin position="372"/>
        <end position="391"/>
    </location>
</feature>
<evidence type="ECO:0000313" key="8">
    <source>
        <dbReference type="EMBL" id="MCQ8242264.1"/>
    </source>
</evidence>
<dbReference type="EMBL" id="JAMZEJ010000010">
    <property type="protein sequence ID" value="MCQ8242264.1"/>
    <property type="molecule type" value="Genomic_DNA"/>
</dbReference>
<dbReference type="Gene3D" id="1.20.1250.20">
    <property type="entry name" value="MFS general substrate transporter like domains"/>
    <property type="match status" value="1"/>
</dbReference>
<dbReference type="CDD" id="cd06173">
    <property type="entry name" value="MFS_MefA_like"/>
    <property type="match status" value="1"/>
</dbReference>
<dbReference type="InterPro" id="IPR011701">
    <property type="entry name" value="MFS"/>
</dbReference>
<evidence type="ECO:0000256" key="1">
    <source>
        <dbReference type="ARBA" id="ARBA00004651"/>
    </source>
</evidence>
<feature type="transmembrane region" description="Helical" evidence="6">
    <location>
        <begin position="175"/>
        <end position="196"/>
    </location>
</feature>
<feature type="transmembrane region" description="Helical" evidence="6">
    <location>
        <begin position="40"/>
        <end position="61"/>
    </location>
</feature>
<evidence type="ECO:0000256" key="2">
    <source>
        <dbReference type="ARBA" id="ARBA00022475"/>
    </source>
</evidence>
<feature type="transmembrane region" description="Helical" evidence="6">
    <location>
        <begin position="217"/>
        <end position="242"/>
    </location>
</feature>